<dbReference type="EMBL" id="AYZR01000004">
    <property type="protein sequence ID" value="KRM94575.1"/>
    <property type="molecule type" value="Genomic_DNA"/>
</dbReference>
<comment type="caution">
    <text evidence="8">The sequence shown here is derived from an EMBL/GenBank/DDBJ whole genome shotgun (WGS) entry which is preliminary data.</text>
</comment>
<proteinExistence type="inferred from homology"/>
<dbReference type="PATRIC" id="fig|1423802.4.peg.1555"/>
<dbReference type="Gene3D" id="3.20.20.100">
    <property type="entry name" value="NADP-dependent oxidoreductase domain"/>
    <property type="match status" value="1"/>
</dbReference>
<evidence type="ECO:0000313" key="9">
    <source>
        <dbReference type="Proteomes" id="UP000051256"/>
    </source>
</evidence>
<dbReference type="Proteomes" id="UP000051256">
    <property type="component" value="Unassembled WGS sequence"/>
</dbReference>
<sequence>MLNNIEDTVTLANGVKMPRLGLGVWQAAPEDTINAVKTAIETGYLLIDTAKAYGNEAEVGEGIKAGLAATGKSREDLFITTKLANADQGYESTLENFQASLDRLQLDYLDLYLIHWPVAGKWAETWRAFEKLYNDGRVRAIGVCNFTEATMQSLIAQSEIKPMVNQIEYHPLLQQPELKQYLDAQGIQAEAWSPLGGTGGNLMQNPIIGDIALKHHKSPAQVLIRWDLQNSYVTIPKSVHPEYIQANADVFDFELDSDDLCQLKALDQHLRTSYWLTTFDWYTGNEQ</sequence>
<evidence type="ECO:0000313" key="8">
    <source>
        <dbReference type="EMBL" id="KRM94575.1"/>
    </source>
</evidence>
<feature type="domain" description="NADP-dependent oxidoreductase" evidence="7">
    <location>
        <begin position="20"/>
        <end position="267"/>
    </location>
</feature>
<comment type="similarity">
    <text evidence="1">Belongs to the aldo/keto reductase family.</text>
</comment>
<feature type="site" description="Lowers pKa of active site Tyr" evidence="6">
    <location>
        <position position="82"/>
    </location>
</feature>
<dbReference type="PANTHER" id="PTHR43827:SF3">
    <property type="entry name" value="NADP-DEPENDENT OXIDOREDUCTASE DOMAIN-CONTAINING PROTEIN"/>
    <property type="match status" value="1"/>
</dbReference>
<dbReference type="PRINTS" id="PR00069">
    <property type="entry name" value="ALDKETRDTASE"/>
</dbReference>
<dbReference type="Pfam" id="PF00248">
    <property type="entry name" value="Aldo_ket_red"/>
    <property type="match status" value="1"/>
</dbReference>
<keyword evidence="3" id="KW-0560">Oxidoreductase</keyword>
<dbReference type="PROSITE" id="PS00062">
    <property type="entry name" value="ALDOKETO_REDUCTASE_2"/>
    <property type="match status" value="1"/>
</dbReference>
<evidence type="ECO:0000256" key="1">
    <source>
        <dbReference type="ARBA" id="ARBA00007905"/>
    </source>
</evidence>
<evidence type="ECO:0000256" key="3">
    <source>
        <dbReference type="ARBA" id="ARBA00023002"/>
    </source>
</evidence>
<organism evidence="8 9">
    <name type="scientific">Lentilactobacillus senioris DSM 24302 = JCM 17472</name>
    <dbReference type="NCBI Taxonomy" id="1423802"/>
    <lineage>
        <taxon>Bacteria</taxon>
        <taxon>Bacillati</taxon>
        <taxon>Bacillota</taxon>
        <taxon>Bacilli</taxon>
        <taxon>Lactobacillales</taxon>
        <taxon>Lactobacillaceae</taxon>
        <taxon>Lentilactobacillus</taxon>
    </lineage>
</organism>
<name>A0A0R2CRZ9_9LACO</name>
<accession>A0A0R2CRZ9</accession>
<dbReference type="InterPro" id="IPR036812">
    <property type="entry name" value="NAD(P)_OxRdtase_dom_sf"/>
</dbReference>
<dbReference type="STRING" id="1423802.FC56_GL001534"/>
<dbReference type="AlphaFoldDB" id="A0A0R2CRZ9"/>
<evidence type="ECO:0000256" key="2">
    <source>
        <dbReference type="ARBA" id="ARBA00022857"/>
    </source>
</evidence>
<dbReference type="RefSeq" id="WP_056977848.1">
    <property type="nucleotide sequence ID" value="NZ_AYZR01000004.1"/>
</dbReference>
<reference evidence="8 9" key="1">
    <citation type="journal article" date="2015" name="Genome Announc.">
        <title>Expanding the biotechnology potential of lactobacilli through comparative genomics of 213 strains and associated genera.</title>
        <authorList>
            <person name="Sun Z."/>
            <person name="Harris H.M."/>
            <person name="McCann A."/>
            <person name="Guo C."/>
            <person name="Argimon S."/>
            <person name="Zhang W."/>
            <person name="Yang X."/>
            <person name="Jeffery I.B."/>
            <person name="Cooney J.C."/>
            <person name="Kagawa T.F."/>
            <person name="Liu W."/>
            <person name="Song Y."/>
            <person name="Salvetti E."/>
            <person name="Wrobel A."/>
            <person name="Rasinkangas P."/>
            <person name="Parkhill J."/>
            <person name="Rea M.C."/>
            <person name="O'Sullivan O."/>
            <person name="Ritari J."/>
            <person name="Douillard F.P."/>
            <person name="Paul Ross R."/>
            <person name="Yang R."/>
            <person name="Briner A.E."/>
            <person name="Felis G.E."/>
            <person name="de Vos W.M."/>
            <person name="Barrangou R."/>
            <person name="Klaenhammer T.R."/>
            <person name="Caufield P.W."/>
            <person name="Cui Y."/>
            <person name="Zhang H."/>
            <person name="O'Toole P.W."/>
        </authorList>
    </citation>
    <scope>NUCLEOTIDE SEQUENCE [LARGE SCALE GENOMIC DNA]</scope>
    <source>
        <strain evidence="8 9">DSM 24302</strain>
    </source>
</reference>
<evidence type="ECO:0000256" key="5">
    <source>
        <dbReference type="PIRSR" id="PIRSR000097-2"/>
    </source>
</evidence>
<dbReference type="PANTHER" id="PTHR43827">
    <property type="entry name" value="2,5-DIKETO-D-GLUCONIC ACID REDUCTASE"/>
    <property type="match status" value="1"/>
</dbReference>
<keyword evidence="2" id="KW-0521">NADP</keyword>
<keyword evidence="9" id="KW-1185">Reference proteome</keyword>
<dbReference type="GO" id="GO:0016616">
    <property type="term" value="F:oxidoreductase activity, acting on the CH-OH group of donors, NAD or NADP as acceptor"/>
    <property type="evidence" value="ECO:0007669"/>
    <property type="project" value="UniProtKB-ARBA"/>
</dbReference>
<dbReference type="InterPro" id="IPR020471">
    <property type="entry name" value="AKR"/>
</dbReference>
<feature type="binding site" evidence="5">
    <location>
        <position position="115"/>
    </location>
    <ligand>
        <name>substrate</name>
    </ligand>
</feature>
<evidence type="ECO:0000256" key="6">
    <source>
        <dbReference type="PIRSR" id="PIRSR000097-3"/>
    </source>
</evidence>
<protein>
    <submittedName>
        <fullName evidence="8">Oxidoreductase</fullName>
    </submittedName>
</protein>
<evidence type="ECO:0000259" key="7">
    <source>
        <dbReference type="Pfam" id="PF00248"/>
    </source>
</evidence>
<dbReference type="FunFam" id="3.20.20.100:FF:000015">
    <property type="entry name" value="Oxidoreductase, aldo/keto reductase family"/>
    <property type="match status" value="1"/>
</dbReference>
<feature type="active site" description="Proton donor" evidence="4">
    <location>
        <position position="53"/>
    </location>
</feature>
<dbReference type="SUPFAM" id="SSF51430">
    <property type="entry name" value="NAD(P)-linked oxidoreductase"/>
    <property type="match status" value="1"/>
</dbReference>
<gene>
    <name evidence="8" type="ORF">FC56_GL001534</name>
</gene>
<evidence type="ECO:0000256" key="4">
    <source>
        <dbReference type="PIRSR" id="PIRSR000097-1"/>
    </source>
</evidence>
<dbReference type="InterPro" id="IPR023210">
    <property type="entry name" value="NADP_OxRdtase_dom"/>
</dbReference>
<dbReference type="InterPro" id="IPR018170">
    <property type="entry name" value="Aldo/ket_reductase_CS"/>
</dbReference>
<dbReference type="PIRSF" id="PIRSF000097">
    <property type="entry name" value="AKR"/>
    <property type="match status" value="1"/>
</dbReference>